<gene>
    <name evidence="1" type="ORF">SDC9_53207</name>
</gene>
<reference evidence="1" key="1">
    <citation type="submission" date="2019-08" db="EMBL/GenBank/DDBJ databases">
        <authorList>
            <person name="Kucharzyk K."/>
            <person name="Murdoch R.W."/>
            <person name="Higgins S."/>
            <person name="Loffler F."/>
        </authorList>
    </citation>
    <scope>NUCLEOTIDE SEQUENCE</scope>
</reference>
<dbReference type="EMBL" id="VSSQ01001277">
    <property type="protein sequence ID" value="MPM06904.1"/>
    <property type="molecule type" value="Genomic_DNA"/>
</dbReference>
<accession>A0A644WXY9</accession>
<dbReference type="AlphaFoldDB" id="A0A644WXY9"/>
<evidence type="ECO:0000313" key="1">
    <source>
        <dbReference type="EMBL" id="MPM06904.1"/>
    </source>
</evidence>
<organism evidence="1">
    <name type="scientific">bioreactor metagenome</name>
    <dbReference type="NCBI Taxonomy" id="1076179"/>
    <lineage>
        <taxon>unclassified sequences</taxon>
        <taxon>metagenomes</taxon>
        <taxon>ecological metagenomes</taxon>
    </lineage>
</organism>
<comment type="caution">
    <text evidence="1">The sequence shown here is derived from an EMBL/GenBank/DDBJ whole genome shotgun (WGS) entry which is preliminary data.</text>
</comment>
<protein>
    <submittedName>
        <fullName evidence="1">Uncharacterized protein</fullName>
    </submittedName>
</protein>
<proteinExistence type="predicted"/>
<sequence>MGVILLLTSCKAINIENNSKSITSSNSDNLYESNNSIEEPPIYYPEEFKTIEELKRSFFAICSEEKIKEIEEDENNNNKGVFRAFIYSRTTDNKLNVPFYKGAPITLRNKEGLPIISVFPYEKYNKPWIWYQCTEKNTDFIIKTMYIDDSVILNEISSHDISWSINRIWPGAPNVNNYSDYPIFKKIYIKEYELNDRKVSALVTEFNDDPRLYVEFIYDDMLVSIQSKPELLTPEFMADLSFASVSLSPKE</sequence>
<name>A0A644WXY9_9ZZZZ</name>